<feature type="binding site" evidence="7">
    <location>
        <position position="176"/>
    </location>
    <ligand>
        <name>FMN</name>
        <dbReference type="ChEBI" id="CHEBI:58210"/>
    </ligand>
</feature>
<comment type="similarity">
    <text evidence="5">Belongs to the FMN-dependent alpha-hydroxy acid dehydrogenase family.</text>
</comment>
<dbReference type="PIRSF" id="PIRSF000138">
    <property type="entry name" value="Al-hdrx_acd_dh"/>
    <property type="match status" value="1"/>
</dbReference>
<keyword evidence="4" id="KW-0560">Oxidoreductase</keyword>
<feature type="binding site" evidence="7">
    <location>
        <position position="45"/>
    </location>
    <ligand>
        <name>glyoxylate</name>
        <dbReference type="ChEBI" id="CHEBI:36655"/>
    </ligand>
</feature>
<evidence type="ECO:0000256" key="6">
    <source>
        <dbReference type="PIRSR" id="PIRSR000138-1"/>
    </source>
</evidence>
<feature type="binding site" evidence="7">
    <location>
        <begin position="304"/>
        <end position="308"/>
    </location>
    <ligand>
        <name>FMN</name>
        <dbReference type="ChEBI" id="CHEBI:58210"/>
    </ligand>
</feature>
<dbReference type="Pfam" id="PF01070">
    <property type="entry name" value="FMN_dh"/>
    <property type="match status" value="1"/>
</dbReference>
<feature type="binding site" evidence="7">
    <location>
        <position position="148"/>
    </location>
    <ligand>
        <name>FMN</name>
        <dbReference type="ChEBI" id="CHEBI:58210"/>
    </ligand>
</feature>
<dbReference type="InterPro" id="IPR000262">
    <property type="entry name" value="FMN-dep_DH"/>
</dbReference>
<keyword evidence="3 7" id="KW-0288">FMN</keyword>
<dbReference type="PANTHER" id="PTHR10578">
    <property type="entry name" value="S -2-HYDROXY-ACID OXIDASE-RELATED"/>
    <property type="match status" value="1"/>
</dbReference>
<reference evidence="10" key="1">
    <citation type="submission" date="2011-03" db="EMBL/GenBank/DDBJ databases">
        <authorList>
            <person name="Voget S."/>
            <person name="Streit W.R."/>
            <person name="Jaeger K.E."/>
            <person name="Daniel R."/>
        </authorList>
    </citation>
    <scope>NUCLEOTIDE SEQUENCE [LARGE SCALE GENOMIC DNA]</scope>
    <source>
        <strain evidence="10">PG1</strain>
    </source>
</reference>
<sequence length="376" mass="39267">MGGTMMQTPLPAAGGAPRTIPADTVSLADYARHFSRLCDPAIAAYIGGAAADGITQRDNLDAFARIKLLPRALADLSGASAASELFGAPLAYPILLAPTAYHRLVHPDGELATVEAASLTRTWMTVSAQASVPLEAIARRASSPLWFQLYWLPRRDDTLTLVRRAEQAGCRAIVVTLDALVSGARNAEQRAGFRLPPGISAANLADFELPAHAVARTGSPVFRQMLHGAPGWSDMAWLSERTALPIVLKGLLNPADVRPALEAGAAGLIVSNHGGRTLDTLPAALDALPAVARAGAGRVPVLLDGGIRRGTDVVKALALGASAVLIGQPVLHALAVGGMPGVAHMLTLLQTELEAAMALAGRPRIRDIDPSLIWTR</sequence>
<name>A0A0B6S4M8_BURPL</name>
<evidence type="ECO:0000256" key="5">
    <source>
        <dbReference type="ARBA" id="ARBA00024042"/>
    </source>
</evidence>
<dbReference type="EMBL" id="CP002580">
    <property type="protein sequence ID" value="AJK47186.1"/>
    <property type="molecule type" value="Genomic_DNA"/>
</dbReference>
<dbReference type="FunFam" id="3.20.20.70:FF:000029">
    <property type="entry name" value="L-lactate dehydrogenase"/>
    <property type="match status" value="1"/>
</dbReference>
<feature type="binding site" evidence="7">
    <location>
        <position position="271"/>
    </location>
    <ligand>
        <name>FMN</name>
        <dbReference type="ChEBI" id="CHEBI:58210"/>
    </ligand>
</feature>
<dbReference type="GO" id="GO:0010181">
    <property type="term" value="F:FMN binding"/>
    <property type="evidence" value="ECO:0007669"/>
    <property type="project" value="InterPro"/>
</dbReference>
<evidence type="ECO:0000256" key="4">
    <source>
        <dbReference type="ARBA" id="ARBA00023002"/>
    </source>
</evidence>
<dbReference type="AlphaFoldDB" id="A0A0B6S4M8"/>
<dbReference type="InterPro" id="IPR037396">
    <property type="entry name" value="FMN_HAD"/>
</dbReference>
<feature type="binding site" evidence="7">
    <location>
        <position position="249"/>
    </location>
    <ligand>
        <name>FMN</name>
        <dbReference type="ChEBI" id="CHEBI:58210"/>
    </ligand>
</feature>
<feature type="binding site" evidence="7">
    <location>
        <position position="276"/>
    </location>
    <ligand>
        <name>glyoxylate</name>
        <dbReference type="ChEBI" id="CHEBI:36655"/>
    </ligand>
</feature>
<keyword evidence="2 7" id="KW-0285">Flavoprotein</keyword>
<feature type="domain" description="FMN hydroxy acid dehydrogenase" evidence="8">
    <location>
        <begin position="19"/>
        <end position="376"/>
    </location>
</feature>
<proteinExistence type="inferred from homology"/>
<evidence type="ECO:0000256" key="3">
    <source>
        <dbReference type="ARBA" id="ARBA00022643"/>
    </source>
</evidence>
<dbReference type="Proteomes" id="UP000031838">
    <property type="component" value="Chromosome 1"/>
</dbReference>
<dbReference type="KEGG" id="bgp:BGL_1c27020"/>
<keyword evidence="10" id="KW-1185">Reference proteome</keyword>
<evidence type="ECO:0000313" key="9">
    <source>
        <dbReference type="EMBL" id="AJK47186.1"/>
    </source>
</evidence>
<dbReference type="GO" id="GO:0016614">
    <property type="term" value="F:oxidoreductase activity, acting on CH-OH group of donors"/>
    <property type="evidence" value="ECO:0007669"/>
    <property type="project" value="UniProtKB-ARBA"/>
</dbReference>
<feature type="binding site" evidence="7">
    <location>
        <position position="150"/>
    </location>
    <ligand>
        <name>glyoxylate</name>
        <dbReference type="ChEBI" id="CHEBI:36655"/>
    </ligand>
</feature>
<dbReference type="CDD" id="cd02809">
    <property type="entry name" value="alpha_hydroxyacid_oxid_FMN"/>
    <property type="match status" value="1"/>
</dbReference>
<organism evidence="9 10">
    <name type="scientific">Burkholderia plantarii</name>
    <dbReference type="NCBI Taxonomy" id="41899"/>
    <lineage>
        <taxon>Bacteria</taxon>
        <taxon>Pseudomonadati</taxon>
        <taxon>Pseudomonadota</taxon>
        <taxon>Betaproteobacteria</taxon>
        <taxon>Burkholderiales</taxon>
        <taxon>Burkholderiaceae</taxon>
        <taxon>Burkholderia</taxon>
    </lineage>
</organism>
<dbReference type="SUPFAM" id="SSF51395">
    <property type="entry name" value="FMN-linked oxidoreductases"/>
    <property type="match status" value="1"/>
</dbReference>
<comment type="cofactor">
    <cofactor evidence="1">
        <name>FMN</name>
        <dbReference type="ChEBI" id="CHEBI:58210"/>
    </cofactor>
</comment>
<evidence type="ECO:0000256" key="7">
    <source>
        <dbReference type="PIRSR" id="PIRSR000138-2"/>
    </source>
</evidence>
<feature type="binding site" evidence="7">
    <location>
        <position position="273"/>
    </location>
    <ligand>
        <name>glyoxylate</name>
        <dbReference type="ChEBI" id="CHEBI:36655"/>
    </ligand>
</feature>
<evidence type="ECO:0000256" key="2">
    <source>
        <dbReference type="ARBA" id="ARBA00022630"/>
    </source>
</evidence>
<feature type="binding site" evidence="7">
    <location>
        <position position="185"/>
    </location>
    <ligand>
        <name>glyoxylate</name>
        <dbReference type="ChEBI" id="CHEBI:36655"/>
    </ligand>
</feature>
<dbReference type="Gene3D" id="3.20.20.70">
    <property type="entry name" value="Aldolase class I"/>
    <property type="match status" value="1"/>
</dbReference>
<accession>A0A0B6S4M8</accession>
<evidence type="ECO:0000256" key="1">
    <source>
        <dbReference type="ARBA" id="ARBA00001917"/>
    </source>
</evidence>
<dbReference type="PROSITE" id="PS51349">
    <property type="entry name" value="FMN_HYDROXY_ACID_DH_2"/>
    <property type="match status" value="1"/>
</dbReference>
<feature type="active site" description="Proton acceptor" evidence="6">
    <location>
        <position position="273"/>
    </location>
</feature>
<dbReference type="InterPro" id="IPR012133">
    <property type="entry name" value="Alpha-hydoxy_acid_DH_FMN"/>
</dbReference>
<dbReference type="HOGENOM" id="CLU_020639_0_0_4"/>
<evidence type="ECO:0000313" key="10">
    <source>
        <dbReference type="Proteomes" id="UP000031838"/>
    </source>
</evidence>
<dbReference type="PANTHER" id="PTHR10578:SF107">
    <property type="entry name" value="2-HYDROXYACID OXIDASE 1"/>
    <property type="match status" value="1"/>
</dbReference>
<feature type="binding site" evidence="7">
    <location>
        <position position="127"/>
    </location>
    <ligand>
        <name>FMN</name>
        <dbReference type="ChEBI" id="CHEBI:58210"/>
    </ligand>
</feature>
<evidence type="ECO:0000259" key="8">
    <source>
        <dbReference type="PROSITE" id="PS51349"/>
    </source>
</evidence>
<feature type="binding site" evidence="7">
    <location>
        <begin position="98"/>
        <end position="100"/>
    </location>
    <ligand>
        <name>FMN</name>
        <dbReference type="ChEBI" id="CHEBI:58210"/>
    </ligand>
</feature>
<dbReference type="InterPro" id="IPR013785">
    <property type="entry name" value="Aldolase_TIM"/>
</dbReference>
<protein>
    <submittedName>
        <fullName evidence="9">FMN-dependent alpha-hydoxy acid dehydrogenase</fullName>
    </submittedName>
</protein>
<gene>
    <name evidence="9" type="ORF">BGL_1c27020</name>
</gene>
<reference evidence="9 10" key="2">
    <citation type="journal article" date="2016" name="Appl. Microbiol. Biotechnol.">
        <title>Mutations improving production and secretion of extracellular lipase by Burkholderia glumae PG1.</title>
        <authorList>
            <person name="Knapp A."/>
            <person name="Voget S."/>
            <person name="Gao R."/>
            <person name="Zaburannyi N."/>
            <person name="Krysciak D."/>
            <person name="Breuer M."/>
            <person name="Hauer B."/>
            <person name="Streit W.R."/>
            <person name="Muller R."/>
            <person name="Daniel R."/>
            <person name="Jaeger K.E."/>
        </authorList>
    </citation>
    <scope>NUCLEOTIDE SEQUENCE [LARGE SCALE GENOMIC DNA]</scope>
    <source>
        <strain evidence="9 10">PG1</strain>
    </source>
</reference>